<name>A0A1I8Q7I5_STOCA</name>
<feature type="transmembrane region" description="Helical" evidence="9">
    <location>
        <begin position="12"/>
        <end position="36"/>
    </location>
</feature>
<evidence type="ECO:0008006" key="14">
    <source>
        <dbReference type="Google" id="ProtNLM"/>
    </source>
</evidence>
<evidence type="ECO:0000259" key="10">
    <source>
        <dbReference type="Pfam" id="PF01431"/>
    </source>
</evidence>
<evidence type="ECO:0000256" key="1">
    <source>
        <dbReference type="ARBA" id="ARBA00001947"/>
    </source>
</evidence>
<keyword evidence="5" id="KW-0479">Metal-binding</keyword>
<gene>
    <name evidence="12" type="primary">106096219</name>
</gene>
<dbReference type="PANTHER" id="PTHR11733">
    <property type="entry name" value="ZINC METALLOPROTEASE FAMILY M13 NEPRILYSIN-RELATED"/>
    <property type="match status" value="1"/>
</dbReference>
<dbReference type="PROSITE" id="PS51885">
    <property type="entry name" value="NEPRILYSIN"/>
    <property type="match status" value="1"/>
</dbReference>
<evidence type="ECO:0000256" key="9">
    <source>
        <dbReference type="SAM" id="Phobius"/>
    </source>
</evidence>
<dbReference type="Pfam" id="PF01431">
    <property type="entry name" value="Peptidase_M13"/>
    <property type="match status" value="1"/>
</dbReference>
<dbReference type="AlphaFoldDB" id="A0A1I8Q7I5"/>
<keyword evidence="13" id="KW-1185">Reference proteome</keyword>
<feature type="domain" description="Peptidase M13 C-terminal" evidence="10">
    <location>
        <begin position="500"/>
        <end position="708"/>
    </location>
</feature>
<evidence type="ECO:0000256" key="4">
    <source>
        <dbReference type="ARBA" id="ARBA00022670"/>
    </source>
</evidence>
<evidence type="ECO:0000256" key="7">
    <source>
        <dbReference type="ARBA" id="ARBA00022833"/>
    </source>
</evidence>
<dbReference type="Gene3D" id="1.10.1380.10">
    <property type="entry name" value="Neutral endopeptidase , domain2"/>
    <property type="match status" value="1"/>
</dbReference>
<sequence length="709" mass="82261">MVCPLRISMKNLAIIWRWTWFVQCSLILTVTLGSLIHVHNADFAAGIEQKDNLLEVKAQQMKSYLNESVEPCDNFYEYVCGNYNSFSGNYSSLAMPNLRELSTIYNTLLIEELKTEDAKHDNDVDRMVKTFYKSCVNLNATYSQCNRTRSEILEKYGKFPMQLEEGEWPEDQYEWSQQVAEIFYNTGVRLILGVGPMHDFTNNSRTIVGIYEPEFADSYIGVYDQEAYAAYRDEWEHGISLYLQSLLHLKDGSKVLAEVKDMMSFEIALGKGKVNKTLGMQNSDIFNLTSVKELQRKYSPQFDVRKFLKVALDYVPQQVYVNHKYLEHALETLRNTPKRVVANYVLFSYFSTLEMHLVSKQEDFESICLPKTHDKLYKQLDNLFYRKFITQDMIKDMEFLWHQLRAAFKEDFLSDRLSWLEDDTRLAALEKLQAMKFEILSHESDTLTQDYQYLKLSPNNFMENILALQAWTANLTRAYIHRTHLPDDDDGNAVSYVPSYSPKENVVKVPVSVLYQHHKYAPAYPKAVNFGTLGSFIGHEMVHGFDDAGRKFDALGNIRNWWRPKCLEEFENRTKCFMQQYHNFTLDDGVHHLPAIKLQAENIADNGGVRAAFTAYMKWYEQELSSNAQLVESEQLPGLNFTHAQLFFVSYGQIWCTDYVPPYEFLTQSLHAPAKFRVLGSLSNFEEFAKAFQCPVGSAMNPVDKCQIY</sequence>
<keyword evidence="7" id="KW-0862">Zinc</keyword>
<dbReference type="Gene3D" id="3.40.390.10">
    <property type="entry name" value="Collagenase (Catalytic Domain)"/>
    <property type="match status" value="1"/>
</dbReference>
<dbReference type="Proteomes" id="UP000095300">
    <property type="component" value="Unassembled WGS sequence"/>
</dbReference>
<dbReference type="GO" id="GO:0004222">
    <property type="term" value="F:metalloendopeptidase activity"/>
    <property type="evidence" value="ECO:0007669"/>
    <property type="project" value="InterPro"/>
</dbReference>
<dbReference type="InterPro" id="IPR000718">
    <property type="entry name" value="Peptidase_M13"/>
</dbReference>
<dbReference type="InterPro" id="IPR008753">
    <property type="entry name" value="Peptidase_M13_N"/>
</dbReference>
<dbReference type="GO" id="GO:0046872">
    <property type="term" value="F:metal ion binding"/>
    <property type="evidence" value="ECO:0007669"/>
    <property type="project" value="UniProtKB-KW"/>
</dbReference>
<dbReference type="PRINTS" id="PR00786">
    <property type="entry name" value="NEPRILYSIN"/>
</dbReference>
<dbReference type="VEuPathDB" id="VectorBase:SCAU014614"/>
<keyword evidence="9" id="KW-0812">Transmembrane</keyword>
<dbReference type="Pfam" id="PF05649">
    <property type="entry name" value="Peptidase_M13_N"/>
    <property type="match status" value="1"/>
</dbReference>
<dbReference type="SUPFAM" id="SSF55486">
    <property type="entry name" value="Metalloproteases ('zincins'), catalytic domain"/>
    <property type="match status" value="1"/>
</dbReference>
<dbReference type="EnsemblMetazoa" id="SCAU014614-RA">
    <property type="protein sequence ID" value="SCAU014614-PA"/>
    <property type="gene ID" value="SCAU014614"/>
</dbReference>
<protein>
    <recommendedName>
        <fullName evidence="14">Peptidase M13 C-terminal domain-containing protein</fullName>
    </recommendedName>
</protein>
<organism evidence="12 13">
    <name type="scientific">Stomoxys calcitrans</name>
    <name type="common">Stable fly</name>
    <name type="synonym">Conops calcitrans</name>
    <dbReference type="NCBI Taxonomy" id="35570"/>
    <lineage>
        <taxon>Eukaryota</taxon>
        <taxon>Metazoa</taxon>
        <taxon>Ecdysozoa</taxon>
        <taxon>Arthropoda</taxon>
        <taxon>Hexapoda</taxon>
        <taxon>Insecta</taxon>
        <taxon>Pterygota</taxon>
        <taxon>Neoptera</taxon>
        <taxon>Endopterygota</taxon>
        <taxon>Diptera</taxon>
        <taxon>Brachycera</taxon>
        <taxon>Muscomorpha</taxon>
        <taxon>Muscoidea</taxon>
        <taxon>Muscidae</taxon>
        <taxon>Stomoxys</taxon>
    </lineage>
</organism>
<evidence type="ECO:0000313" key="12">
    <source>
        <dbReference type="EnsemblMetazoa" id="SCAU014614-PA"/>
    </source>
</evidence>
<keyword evidence="9" id="KW-1133">Transmembrane helix</keyword>
<reference evidence="12" key="1">
    <citation type="submission" date="2020-05" db="UniProtKB">
        <authorList>
            <consortium name="EnsemblMetazoa"/>
        </authorList>
    </citation>
    <scope>IDENTIFICATION</scope>
    <source>
        <strain evidence="12">USDA</strain>
    </source>
</reference>
<feature type="domain" description="Peptidase M13 N-terminal" evidence="11">
    <location>
        <begin position="71"/>
        <end position="439"/>
    </location>
</feature>
<proteinExistence type="inferred from homology"/>
<comment type="similarity">
    <text evidence="3">Belongs to the peptidase M13 family.</text>
</comment>
<evidence type="ECO:0000256" key="3">
    <source>
        <dbReference type="ARBA" id="ARBA00007357"/>
    </source>
</evidence>
<dbReference type="InterPro" id="IPR024079">
    <property type="entry name" value="MetalloPept_cat_dom_sf"/>
</dbReference>
<comment type="cofactor">
    <cofactor evidence="1">
        <name>Zn(2+)</name>
        <dbReference type="ChEBI" id="CHEBI:29105"/>
    </cofactor>
</comment>
<keyword evidence="6" id="KW-0378">Hydrolase</keyword>
<keyword evidence="9" id="KW-0472">Membrane</keyword>
<accession>A0A1I8Q7I5</accession>
<evidence type="ECO:0000256" key="6">
    <source>
        <dbReference type="ARBA" id="ARBA00022801"/>
    </source>
</evidence>
<evidence type="ECO:0000256" key="5">
    <source>
        <dbReference type="ARBA" id="ARBA00022723"/>
    </source>
</evidence>
<evidence type="ECO:0000256" key="2">
    <source>
        <dbReference type="ARBA" id="ARBA00004401"/>
    </source>
</evidence>
<evidence type="ECO:0000259" key="11">
    <source>
        <dbReference type="Pfam" id="PF05649"/>
    </source>
</evidence>
<dbReference type="CDD" id="cd08662">
    <property type="entry name" value="M13"/>
    <property type="match status" value="1"/>
</dbReference>
<keyword evidence="8" id="KW-0482">Metalloprotease</keyword>
<dbReference type="GO" id="GO:0005886">
    <property type="term" value="C:plasma membrane"/>
    <property type="evidence" value="ECO:0007669"/>
    <property type="project" value="UniProtKB-SubCell"/>
</dbReference>
<evidence type="ECO:0000256" key="8">
    <source>
        <dbReference type="ARBA" id="ARBA00023049"/>
    </source>
</evidence>
<dbReference type="PANTHER" id="PTHR11733:SF238">
    <property type="entry name" value="FI07649P-RELATED"/>
    <property type="match status" value="1"/>
</dbReference>
<dbReference type="InterPro" id="IPR042089">
    <property type="entry name" value="Peptidase_M13_dom_2"/>
</dbReference>
<comment type="subcellular location">
    <subcellularLocation>
        <location evidence="2">Cell membrane</location>
        <topology evidence="2">Single-pass type II membrane protein</topology>
    </subcellularLocation>
</comment>
<dbReference type="InterPro" id="IPR018497">
    <property type="entry name" value="Peptidase_M13_C"/>
</dbReference>
<keyword evidence="4" id="KW-0645">Protease</keyword>
<dbReference type="GO" id="GO:0016485">
    <property type="term" value="P:protein processing"/>
    <property type="evidence" value="ECO:0007669"/>
    <property type="project" value="TreeGrafter"/>
</dbReference>
<dbReference type="OrthoDB" id="6475849at2759"/>
<dbReference type="KEGG" id="scac:106096219"/>
<evidence type="ECO:0000313" key="13">
    <source>
        <dbReference type="Proteomes" id="UP000095300"/>
    </source>
</evidence>